<protein>
    <submittedName>
        <fullName evidence="1">Uncharacterized protein</fullName>
    </submittedName>
</protein>
<accession>A0A6J5N2P2</accession>
<evidence type="ECO:0000313" key="1">
    <source>
        <dbReference type="EMBL" id="CAB4152627.1"/>
    </source>
</evidence>
<sequence length="183" mass="19046">MPAAYPGSLASFTDKLDLVSTIFANDVNSLQTELLSVQTALSGSPISGLTPQILNTSYDSTAHSLASTQTSVNERLKNIERGLLNGVTGAPYVRKDLSSVINVSSGVPLTLTKASGNNSNLLETTNGTTPGFKLTKDGIPFVDTHQVLYESASNTAYQNLVTATSAVAQSVANLVSPLLLAGM</sequence>
<gene>
    <name evidence="1" type="ORF">UFOVP621_19</name>
</gene>
<dbReference type="EMBL" id="LR796586">
    <property type="protein sequence ID" value="CAB4152627.1"/>
    <property type="molecule type" value="Genomic_DNA"/>
</dbReference>
<reference evidence="1" key="1">
    <citation type="submission" date="2020-04" db="EMBL/GenBank/DDBJ databases">
        <authorList>
            <person name="Chiriac C."/>
            <person name="Salcher M."/>
            <person name="Ghai R."/>
            <person name="Kavagutti S V."/>
        </authorList>
    </citation>
    <scope>NUCLEOTIDE SEQUENCE</scope>
</reference>
<organism evidence="1">
    <name type="scientific">uncultured Caudovirales phage</name>
    <dbReference type="NCBI Taxonomy" id="2100421"/>
    <lineage>
        <taxon>Viruses</taxon>
        <taxon>Duplodnaviria</taxon>
        <taxon>Heunggongvirae</taxon>
        <taxon>Uroviricota</taxon>
        <taxon>Caudoviricetes</taxon>
        <taxon>Peduoviridae</taxon>
        <taxon>Maltschvirus</taxon>
        <taxon>Maltschvirus maltsch</taxon>
    </lineage>
</organism>
<proteinExistence type="predicted"/>
<name>A0A6J5N2P2_9CAUD</name>